<feature type="region of interest" description="Disordered" evidence="4">
    <location>
        <begin position="441"/>
        <end position="463"/>
    </location>
</feature>
<feature type="compositionally biased region" description="Acidic residues" evidence="4">
    <location>
        <begin position="52"/>
        <end position="63"/>
    </location>
</feature>
<dbReference type="Pfam" id="PF15554">
    <property type="entry name" value="FSIP1"/>
    <property type="match status" value="1"/>
</dbReference>
<feature type="compositionally biased region" description="Polar residues" evidence="4">
    <location>
        <begin position="480"/>
        <end position="508"/>
    </location>
</feature>
<sequence>MSLKSVLTQNDNDDQYPPISGHSSVRSNRPASSSLEVLTPEVEEIEVASIEEPVEEAESDNDIELNKPKEECTEVTDEKQSQNDTADSSNVNAAKEDVAATPEEVLDPRIAKGLKRIQKLDSLLTDVVKKEKEVKKKRLVLESQWSQQLIEQQRQLEREGKEIALLSKNHINAIGPAPDLSTFSDDEEIEAYSGTFSPLFATQPPGLIESNLDVNYNLSDISDEEQEMTRTRIHRKIKQSRKQKGKNDKRHHSNQKSEKTDSKNKNYIRRNIELAADAANIVTMTDEEKKRIEQLLLEADENQDETETSLVKDEIIAWQADENDIDNYGTDHRHISCLLKGLGEYSLFETKFQRDLNHRLKTIEQQLHKMKYDEEDDTQSVDESRLQELLEQCRSSISTPITSRTGTDLESDRTEISDERLEELMEKYRLAINSPNPAHLVSQEEDAISSQSDHEINNREVQREDSIIIEDVTQARSSIASSYNDTELSSRTLTPTKNDIVSDNLSNRATDRSHSARSQRKSNRNRPMSSEEMTRTRSIQPDTQFQTQARNSISESISDRRMSSEEKSRNDKFDKTVFRPNSASSLPSLSRRTKPAWDSKYSELSKFGTNEDYQDTPSRSESAASSSIMSSRDEIPTPSSIQSNKSRNQFLSSPFWQSNNRNNVDSSTEESESLSRMSSVTPSTTRSLSQSVITSSQPDVNDNNLQSSFMPPLLTKSQEVNTRGGKSVRSLNPFKPLPPTKVSSPAASTTTEEEYNIRSSSPECSD</sequence>
<dbReference type="AlphaFoldDB" id="B3RUL9"/>
<evidence type="ECO:0000256" key="2">
    <source>
        <dbReference type="ARBA" id="ARBA00019480"/>
    </source>
</evidence>
<feature type="compositionally biased region" description="Basic and acidic residues" evidence="4">
    <location>
        <begin position="64"/>
        <end position="81"/>
    </location>
</feature>
<proteinExistence type="inferred from homology"/>
<dbReference type="PhylomeDB" id="B3RUL9"/>
<feature type="compositionally biased region" description="Basic and acidic residues" evidence="4">
    <location>
        <begin position="452"/>
        <end position="463"/>
    </location>
</feature>
<feature type="compositionally biased region" description="Polar residues" evidence="4">
    <location>
        <begin position="757"/>
        <end position="766"/>
    </location>
</feature>
<name>B3RUL9_TRIAD</name>
<dbReference type="InterPro" id="IPR026246">
    <property type="entry name" value="Fsip1"/>
</dbReference>
<dbReference type="PANTHER" id="PTHR22012:SF2">
    <property type="entry name" value="FIBROUS SHEATH-INTERACTING PROTEIN 1"/>
    <property type="match status" value="1"/>
</dbReference>
<feature type="compositionally biased region" description="Polar residues" evidence="4">
    <location>
        <begin position="1"/>
        <end position="10"/>
    </location>
</feature>
<dbReference type="PANTHER" id="PTHR22012">
    <property type="entry name" value="FIBROUS SHEATH INTERACTING PROTEIN 1"/>
    <property type="match status" value="1"/>
</dbReference>
<feature type="compositionally biased region" description="Low complexity" evidence="4">
    <location>
        <begin position="619"/>
        <end position="630"/>
    </location>
</feature>
<dbReference type="OrthoDB" id="5977381at2759"/>
<dbReference type="InParanoid" id="B3RUL9"/>
<evidence type="ECO:0000313" key="6">
    <source>
        <dbReference type="Proteomes" id="UP000009022"/>
    </source>
</evidence>
<dbReference type="HOGENOM" id="CLU_364617_0_0_1"/>
<evidence type="ECO:0000313" key="5">
    <source>
        <dbReference type="EMBL" id="EDV25843.1"/>
    </source>
</evidence>
<evidence type="ECO:0000256" key="4">
    <source>
        <dbReference type="SAM" id="MobiDB-lite"/>
    </source>
</evidence>
<feature type="region of interest" description="Disordered" evidence="4">
    <location>
        <begin position="480"/>
        <end position="766"/>
    </location>
</feature>
<feature type="region of interest" description="Disordered" evidence="4">
    <location>
        <begin position="1"/>
        <end position="102"/>
    </location>
</feature>
<dbReference type="Proteomes" id="UP000009022">
    <property type="component" value="Unassembled WGS sequence"/>
</dbReference>
<keyword evidence="3" id="KW-0175">Coiled coil</keyword>
<feature type="compositionally biased region" description="Polar residues" evidence="4">
    <location>
        <begin position="82"/>
        <end position="92"/>
    </location>
</feature>
<feature type="compositionally biased region" description="Basic and acidic residues" evidence="4">
    <location>
        <begin position="557"/>
        <end position="577"/>
    </location>
</feature>
<feature type="compositionally biased region" description="Polar residues" evidence="4">
    <location>
        <begin position="741"/>
        <end position="750"/>
    </location>
</feature>
<feature type="compositionally biased region" description="Low complexity" evidence="4">
    <location>
        <begin position="23"/>
        <end position="34"/>
    </location>
</feature>
<comment type="similarity">
    <text evidence="1">Belongs to the FSIP1 family.</text>
</comment>
<feature type="region of interest" description="Disordered" evidence="4">
    <location>
        <begin position="225"/>
        <end position="266"/>
    </location>
</feature>
<feature type="compositionally biased region" description="Basic residues" evidence="4">
    <location>
        <begin position="231"/>
        <end position="254"/>
    </location>
</feature>
<keyword evidence="6" id="KW-1185">Reference proteome</keyword>
<feature type="compositionally biased region" description="Polar residues" evidence="4">
    <location>
        <begin position="674"/>
        <end position="721"/>
    </location>
</feature>
<feature type="compositionally biased region" description="Basic residues" evidence="4">
    <location>
        <begin position="515"/>
        <end position="524"/>
    </location>
</feature>
<evidence type="ECO:0000256" key="1">
    <source>
        <dbReference type="ARBA" id="ARBA00010495"/>
    </source>
</evidence>
<dbReference type="PRINTS" id="PR02075">
    <property type="entry name" value="FIBSHEATHIP1"/>
</dbReference>
<dbReference type="CTD" id="6753089"/>
<gene>
    <name evidence="5" type="ORF">TRIADDRAFT_55339</name>
</gene>
<dbReference type="GeneID" id="6753089"/>
<dbReference type="RefSeq" id="XP_002111876.1">
    <property type="nucleotide sequence ID" value="XM_002111840.1"/>
</dbReference>
<dbReference type="KEGG" id="tad:TRIADDRAFT_55339"/>
<organism evidence="5 6">
    <name type="scientific">Trichoplax adhaerens</name>
    <name type="common">Trichoplax reptans</name>
    <dbReference type="NCBI Taxonomy" id="10228"/>
    <lineage>
        <taxon>Eukaryota</taxon>
        <taxon>Metazoa</taxon>
        <taxon>Placozoa</taxon>
        <taxon>Uniplacotomia</taxon>
        <taxon>Trichoplacea</taxon>
        <taxon>Trichoplacidae</taxon>
        <taxon>Trichoplax</taxon>
    </lineage>
</organism>
<feature type="compositionally biased region" description="Polar residues" evidence="4">
    <location>
        <begin position="579"/>
        <end position="590"/>
    </location>
</feature>
<protein>
    <recommendedName>
        <fullName evidence="2">Fibrous sheath-interacting protein 1</fullName>
    </recommendedName>
</protein>
<accession>B3RUL9</accession>
<dbReference type="EMBL" id="DS985244">
    <property type="protein sequence ID" value="EDV25843.1"/>
    <property type="molecule type" value="Genomic_DNA"/>
</dbReference>
<feature type="compositionally biased region" description="Polar residues" evidence="4">
    <location>
        <begin position="637"/>
        <end position="666"/>
    </location>
</feature>
<evidence type="ECO:0000256" key="3">
    <source>
        <dbReference type="ARBA" id="ARBA00023054"/>
    </source>
</evidence>
<reference evidence="5 6" key="1">
    <citation type="journal article" date="2008" name="Nature">
        <title>The Trichoplax genome and the nature of placozoans.</title>
        <authorList>
            <person name="Srivastava M."/>
            <person name="Begovic E."/>
            <person name="Chapman J."/>
            <person name="Putnam N.H."/>
            <person name="Hellsten U."/>
            <person name="Kawashima T."/>
            <person name="Kuo A."/>
            <person name="Mitros T."/>
            <person name="Salamov A."/>
            <person name="Carpenter M.L."/>
            <person name="Signorovitch A.Y."/>
            <person name="Moreno M.A."/>
            <person name="Kamm K."/>
            <person name="Grimwood J."/>
            <person name="Schmutz J."/>
            <person name="Shapiro H."/>
            <person name="Grigoriev I.V."/>
            <person name="Buss L.W."/>
            <person name="Schierwater B."/>
            <person name="Dellaporta S.L."/>
            <person name="Rokhsar D.S."/>
        </authorList>
    </citation>
    <scope>NUCLEOTIDE SEQUENCE [LARGE SCALE GENOMIC DNA]</scope>
    <source>
        <strain evidence="5 6">Grell-BS-1999</strain>
    </source>
</reference>
<feature type="compositionally biased region" description="Polar residues" evidence="4">
    <location>
        <begin position="536"/>
        <end position="556"/>
    </location>
</feature>
<feature type="compositionally biased region" description="Basic and acidic residues" evidence="4">
    <location>
        <begin position="255"/>
        <end position="264"/>
    </location>
</feature>